<dbReference type="GO" id="GO:0003677">
    <property type="term" value="F:DNA binding"/>
    <property type="evidence" value="ECO:0007669"/>
    <property type="project" value="InterPro"/>
</dbReference>
<dbReference type="SMART" id="SM00530">
    <property type="entry name" value="HTH_XRE"/>
    <property type="match status" value="1"/>
</dbReference>
<dbReference type="InterPro" id="IPR010982">
    <property type="entry name" value="Lambda_DNA-bd_dom_sf"/>
</dbReference>
<sequence>MIMKRKPNLKEAIKEKGFTQMEFGEEVGYDQSTISKWINGTRPVGKEAKPILARGIDSFKYYVATFRETTGINLVPFMDGKRVKRDVASLRMLVEKERREAMEFWDKDFWHVPAEFANETEREEARRFVKEYAEKIAAEYNLLAAFCDQYGFSLKEVDQQMELSFKSRGLVQ</sequence>
<gene>
    <name evidence="2" type="ORF">A3864_16225</name>
</gene>
<evidence type="ECO:0000259" key="1">
    <source>
        <dbReference type="PROSITE" id="PS50943"/>
    </source>
</evidence>
<reference evidence="2 3" key="1">
    <citation type="submission" date="2016-03" db="EMBL/GenBank/DDBJ databases">
        <title>Comparison of Bacillus endophyticus and B. anthracis characteristics using whole genome sequence analysis and microbiological techniques.</title>
        <authorList>
            <person name="Lekota K.E."/>
            <person name="Mafofo J."/>
            <person name="Rees J."/>
            <person name="Muchadeyi F.C."/>
            <person name="Madoroba E."/>
            <person name="Van Heerden H."/>
        </authorList>
    </citation>
    <scope>NUCLEOTIDE SEQUENCE [LARGE SCALE GENOMIC DNA]</scope>
    <source>
        <strain evidence="2 3">3631_10C</strain>
    </source>
</reference>
<dbReference type="Gene3D" id="1.10.260.40">
    <property type="entry name" value="lambda repressor-like DNA-binding domains"/>
    <property type="match status" value="1"/>
</dbReference>
<dbReference type="Proteomes" id="UP000250174">
    <property type="component" value="Unassembled WGS sequence"/>
</dbReference>
<accession>A0AAX1Q7D1</accession>
<evidence type="ECO:0000313" key="2">
    <source>
        <dbReference type="EMBL" id="RAS75213.1"/>
    </source>
</evidence>
<dbReference type="InterPro" id="IPR001387">
    <property type="entry name" value="Cro/C1-type_HTH"/>
</dbReference>
<dbReference type="SUPFAM" id="SSF47413">
    <property type="entry name" value="lambda repressor-like DNA-binding domains"/>
    <property type="match status" value="1"/>
</dbReference>
<feature type="domain" description="HTH cro/C1-type" evidence="1">
    <location>
        <begin position="9"/>
        <end position="42"/>
    </location>
</feature>
<dbReference type="EMBL" id="LVYK01000037">
    <property type="protein sequence ID" value="RAS75213.1"/>
    <property type="molecule type" value="Genomic_DNA"/>
</dbReference>
<evidence type="ECO:0000313" key="3">
    <source>
        <dbReference type="Proteomes" id="UP000250174"/>
    </source>
</evidence>
<dbReference type="PROSITE" id="PS50943">
    <property type="entry name" value="HTH_CROC1"/>
    <property type="match status" value="1"/>
</dbReference>
<proteinExistence type="predicted"/>
<name>A0AAX1Q7D1_9BACI</name>
<dbReference type="Pfam" id="PF01381">
    <property type="entry name" value="HTH_3"/>
    <property type="match status" value="1"/>
</dbReference>
<dbReference type="CDD" id="cd00093">
    <property type="entry name" value="HTH_XRE"/>
    <property type="match status" value="1"/>
</dbReference>
<protein>
    <recommendedName>
        <fullName evidence="1">HTH cro/C1-type domain-containing protein</fullName>
    </recommendedName>
</protein>
<dbReference type="AlphaFoldDB" id="A0AAX1Q7D1"/>
<comment type="caution">
    <text evidence="2">The sequence shown here is derived from an EMBL/GenBank/DDBJ whole genome shotgun (WGS) entry which is preliminary data.</text>
</comment>
<organism evidence="2 3">
    <name type="scientific">Priestia endophytica</name>
    <dbReference type="NCBI Taxonomy" id="135735"/>
    <lineage>
        <taxon>Bacteria</taxon>
        <taxon>Bacillati</taxon>
        <taxon>Bacillota</taxon>
        <taxon>Bacilli</taxon>
        <taxon>Bacillales</taxon>
        <taxon>Bacillaceae</taxon>
        <taxon>Priestia</taxon>
    </lineage>
</organism>